<name>A0A2I0IMK7_PUNGR</name>
<gene>
    <name evidence="2" type="ORF">CRG98_034356</name>
</gene>
<dbReference type="Proteomes" id="UP000233551">
    <property type="component" value="Unassembled WGS sequence"/>
</dbReference>
<keyword evidence="3" id="KW-1185">Reference proteome</keyword>
<reference evidence="2 3" key="1">
    <citation type="submission" date="2017-11" db="EMBL/GenBank/DDBJ databases">
        <title>De-novo sequencing of pomegranate (Punica granatum L.) genome.</title>
        <authorList>
            <person name="Akparov Z."/>
            <person name="Amiraslanov A."/>
            <person name="Hajiyeva S."/>
            <person name="Abbasov M."/>
            <person name="Kaur K."/>
            <person name="Hamwieh A."/>
            <person name="Solovyev V."/>
            <person name="Salamov A."/>
            <person name="Braich B."/>
            <person name="Kosarev P."/>
            <person name="Mahmoud A."/>
            <person name="Hajiyev E."/>
            <person name="Babayeva S."/>
            <person name="Izzatullayeva V."/>
            <person name="Mammadov A."/>
            <person name="Mammadov A."/>
            <person name="Sharifova S."/>
            <person name="Ojaghi J."/>
            <person name="Eynullazada K."/>
            <person name="Bayramov B."/>
            <person name="Abdulazimova A."/>
            <person name="Shahmuradov I."/>
        </authorList>
    </citation>
    <scope>NUCLEOTIDE SEQUENCE [LARGE SCALE GENOMIC DNA]</scope>
    <source>
        <strain evidence="3">cv. AG2017</strain>
        <tissue evidence="2">Leaf</tissue>
    </source>
</reference>
<evidence type="ECO:0000313" key="2">
    <source>
        <dbReference type="EMBL" id="PKI45251.1"/>
    </source>
</evidence>
<organism evidence="2 3">
    <name type="scientific">Punica granatum</name>
    <name type="common">Pomegranate</name>
    <dbReference type="NCBI Taxonomy" id="22663"/>
    <lineage>
        <taxon>Eukaryota</taxon>
        <taxon>Viridiplantae</taxon>
        <taxon>Streptophyta</taxon>
        <taxon>Embryophyta</taxon>
        <taxon>Tracheophyta</taxon>
        <taxon>Spermatophyta</taxon>
        <taxon>Magnoliopsida</taxon>
        <taxon>eudicotyledons</taxon>
        <taxon>Gunneridae</taxon>
        <taxon>Pentapetalae</taxon>
        <taxon>rosids</taxon>
        <taxon>malvids</taxon>
        <taxon>Myrtales</taxon>
        <taxon>Lythraceae</taxon>
        <taxon>Punica</taxon>
    </lineage>
</organism>
<accession>A0A2I0IMK7</accession>
<proteinExistence type="predicted"/>
<feature type="region of interest" description="Disordered" evidence="1">
    <location>
        <begin position="1"/>
        <end position="53"/>
    </location>
</feature>
<protein>
    <submittedName>
        <fullName evidence="2">Uncharacterized protein</fullName>
    </submittedName>
</protein>
<sequence length="96" mass="10163">MPTTLSLAPQERGDRMGRRMSERLSHHQGVFSPTAGIGPAYTGSSPRTLPNGAPPIIRMHAGCAHPNLISSGHTCTKPVQCGLGVSTFPGTRDERT</sequence>
<feature type="compositionally biased region" description="Basic and acidic residues" evidence="1">
    <location>
        <begin position="11"/>
        <end position="25"/>
    </location>
</feature>
<comment type="caution">
    <text evidence="2">The sequence shown here is derived from an EMBL/GenBank/DDBJ whole genome shotgun (WGS) entry which is preliminary data.</text>
</comment>
<dbReference type="EMBL" id="PGOL01002749">
    <property type="protein sequence ID" value="PKI45251.1"/>
    <property type="molecule type" value="Genomic_DNA"/>
</dbReference>
<evidence type="ECO:0000256" key="1">
    <source>
        <dbReference type="SAM" id="MobiDB-lite"/>
    </source>
</evidence>
<dbReference type="AlphaFoldDB" id="A0A2I0IMK7"/>
<evidence type="ECO:0000313" key="3">
    <source>
        <dbReference type="Proteomes" id="UP000233551"/>
    </source>
</evidence>